<feature type="region of interest" description="Disordered" evidence="1">
    <location>
        <begin position="78"/>
        <end position="105"/>
    </location>
</feature>
<name>A0A8C2Y487_CAPHI</name>
<evidence type="ECO:0000313" key="2">
    <source>
        <dbReference type="Ensembl" id="ENSCHIP00010044078.1"/>
    </source>
</evidence>
<accession>A0A8C2Y487</accession>
<protein>
    <submittedName>
        <fullName evidence="2">Uncharacterized protein</fullName>
    </submittedName>
</protein>
<organism evidence="2">
    <name type="scientific">Capra hircus</name>
    <name type="common">Goat</name>
    <dbReference type="NCBI Taxonomy" id="9925"/>
    <lineage>
        <taxon>Eukaryota</taxon>
        <taxon>Metazoa</taxon>
        <taxon>Chordata</taxon>
        <taxon>Craniata</taxon>
        <taxon>Vertebrata</taxon>
        <taxon>Euteleostomi</taxon>
        <taxon>Mammalia</taxon>
        <taxon>Eutheria</taxon>
        <taxon>Laurasiatheria</taxon>
        <taxon>Artiodactyla</taxon>
        <taxon>Ruminantia</taxon>
        <taxon>Pecora</taxon>
        <taxon>Bovidae</taxon>
        <taxon>Caprinae</taxon>
        <taxon>Capra</taxon>
    </lineage>
</organism>
<reference evidence="2" key="1">
    <citation type="submission" date="2019-03" db="EMBL/GenBank/DDBJ databases">
        <title>Genome sequencing and reference-guided assembly of Black Bengal Goat (Capra hircus).</title>
        <authorList>
            <person name="Siddiki A.Z."/>
            <person name="Baten A."/>
            <person name="Billah M."/>
            <person name="Alam M.A.U."/>
            <person name="Shawrob K.S.M."/>
            <person name="Saha S."/>
            <person name="Chowdhury M."/>
            <person name="Rahman A.H."/>
            <person name="Stear M."/>
            <person name="Miah G."/>
            <person name="Das G.B."/>
            <person name="Hossain M.M."/>
            <person name="Kumkum M."/>
            <person name="Islam M.S."/>
            <person name="Mollah A.M."/>
            <person name="Ahsan A."/>
            <person name="Tusar F."/>
            <person name="Khan M.K.I."/>
        </authorList>
    </citation>
    <scope>NUCLEOTIDE SEQUENCE [LARGE SCALE GENOMIC DNA]</scope>
</reference>
<reference evidence="2" key="2">
    <citation type="submission" date="2025-08" db="UniProtKB">
        <authorList>
            <consortium name="Ensembl"/>
        </authorList>
    </citation>
    <scope>IDENTIFICATION</scope>
</reference>
<proteinExistence type="predicted"/>
<dbReference type="AlphaFoldDB" id="A0A8C2Y487"/>
<sequence>QSIPPPRSEYIRILGELHLLNCWHLFPHRIPLRRVNTGFKALNPLRGWEKLAEAPRLGAPSPGNKSLFVPLSNYLNGSTTASTPKPPAPSGSMGPSLPFNMEPGA</sequence>
<dbReference type="Ensembl" id="ENSCHIT00010061140.1">
    <property type="protein sequence ID" value="ENSCHIP00010044078.1"/>
    <property type="gene ID" value="ENSCHIG00010031965.1"/>
</dbReference>
<evidence type="ECO:0000256" key="1">
    <source>
        <dbReference type="SAM" id="MobiDB-lite"/>
    </source>
</evidence>